<comment type="caution">
    <text evidence="5">The sequence shown here is derived from an EMBL/GenBank/DDBJ whole genome shotgun (WGS) entry which is preliminary data.</text>
</comment>
<dbReference type="EC" id="5.4.99.61" evidence="5"/>
<dbReference type="PANTHER" id="PTHR43588:SF1">
    <property type="entry name" value="COBALT-PRECORRIN-8 METHYLMUTASE"/>
    <property type="match status" value="1"/>
</dbReference>
<proteinExistence type="inferred from homology"/>
<evidence type="ECO:0000256" key="3">
    <source>
        <dbReference type="ARBA" id="ARBA00022573"/>
    </source>
</evidence>
<name>A0A174RNA1_9FIRM</name>
<dbReference type="InterPro" id="IPR003722">
    <property type="entry name" value="Cbl_synth_CobH/CbiC"/>
</dbReference>
<dbReference type="RefSeq" id="WP_006776854.1">
    <property type="nucleotide sequence ID" value="NZ_CAJKZF010000008.1"/>
</dbReference>
<evidence type="ECO:0000256" key="2">
    <source>
        <dbReference type="ARBA" id="ARBA00009774"/>
    </source>
</evidence>
<protein>
    <submittedName>
        <fullName evidence="5">Precorrin-8X methylmutase</fullName>
        <ecNumber evidence="5">5.4.99.61</ecNumber>
    </submittedName>
</protein>
<dbReference type="GO" id="GO:0009236">
    <property type="term" value="P:cobalamin biosynthetic process"/>
    <property type="evidence" value="ECO:0007669"/>
    <property type="project" value="UniProtKB-UniPathway"/>
</dbReference>
<dbReference type="GO" id="GO:0016993">
    <property type="term" value="F:precorrin-8X methylmutase activity"/>
    <property type="evidence" value="ECO:0007669"/>
    <property type="project" value="UniProtKB-EC"/>
</dbReference>
<evidence type="ECO:0000313" key="5">
    <source>
        <dbReference type="EMBL" id="MUB64062.1"/>
    </source>
</evidence>
<gene>
    <name evidence="5" type="primary">cbiC</name>
    <name evidence="5" type="ORF">GNE07_13455</name>
</gene>
<dbReference type="OrthoDB" id="9780708at2"/>
<dbReference type="Proteomes" id="UP000434223">
    <property type="component" value="Unassembled WGS sequence"/>
</dbReference>
<evidence type="ECO:0000256" key="1">
    <source>
        <dbReference type="ARBA" id="ARBA00004953"/>
    </source>
</evidence>
<evidence type="ECO:0000313" key="6">
    <source>
        <dbReference type="Proteomes" id="UP000434223"/>
    </source>
</evidence>
<evidence type="ECO:0000256" key="4">
    <source>
        <dbReference type="ARBA" id="ARBA00023235"/>
    </source>
</evidence>
<dbReference type="GeneID" id="93149266"/>
<dbReference type="InterPro" id="IPR036588">
    <property type="entry name" value="CobH/CbiC_sf"/>
</dbReference>
<organism evidence="5 6">
    <name type="scientific">Hungatella hathewayi</name>
    <dbReference type="NCBI Taxonomy" id="154046"/>
    <lineage>
        <taxon>Bacteria</taxon>
        <taxon>Bacillati</taxon>
        <taxon>Bacillota</taxon>
        <taxon>Clostridia</taxon>
        <taxon>Lachnospirales</taxon>
        <taxon>Lachnospiraceae</taxon>
        <taxon>Hungatella</taxon>
    </lineage>
</organism>
<keyword evidence="4 5" id="KW-0413">Isomerase</keyword>
<accession>A0A174RNA1</accession>
<dbReference type="PANTHER" id="PTHR43588">
    <property type="entry name" value="COBALT-PRECORRIN-8 METHYLMUTASE"/>
    <property type="match status" value="1"/>
</dbReference>
<dbReference type="AlphaFoldDB" id="A0A174RNA1"/>
<keyword evidence="3" id="KW-0169">Cobalamin biosynthesis</keyword>
<dbReference type="SUPFAM" id="SSF63965">
    <property type="entry name" value="Precorrin-8X methylmutase CbiC/CobH"/>
    <property type="match status" value="1"/>
</dbReference>
<dbReference type="EMBL" id="WNME01000008">
    <property type="protein sequence ID" value="MUB64062.1"/>
    <property type="molecule type" value="Genomic_DNA"/>
</dbReference>
<comment type="similarity">
    <text evidence="2">Belongs to the CobH/CbiC family.</text>
</comment>
<comment type="pathway">
    <text evidence="1">Cofactor biosynthesis; adenosylcobalamin biosynthesis.</text>
</comment>
<dbReference type="Gene3D" id="3.40.50.10230">
    <property type="entry name" value="Cobalamin biosynthesis CobH/CbiC, precorrin-8X methylmutase"/>
    <property type="match status" value="1"/>
</dbReference>
<reference evidence="5 6" key="1">
    <citation type="submission" date="2019-09" db="EMBL/GenBank/DDBJ databases">
        <title>Draft genome sequencing of Hungatella hathewayi 123Y-2.</title>
        <authorList>
            <person name="Lv Q."/>
            <person name="Li S."/>
        </authorList>
    </citation>
    <scope>NUCLEOTIDE SEQUENCE [LARGE SCALE GENOMIC DNA]</scope>
    <source>
        <strain evidence="5 6">123Y-2</strain>
    </source>
</reference>
<dbReference type="Pfam" id="PF02570">
    <property type="entry name" value="CbiC"/>
    <property type="match status" value="1"/>
</dbReference>
<sequence length="216" mass="23638">MIETELERVLPGDIEKRSFEMITEELGDRILNPEYELVIKRVIHTTADFDYADNLMFSEHAVEQAKAAIRQGVRFITDTNMGKAGINRSALQACGCRVDCFMADEDVAEAAKRLGTTRACASMEKAAELGEDCIFAVGNAPTALIRLYELIREGRLKPKLVIGVPVGFVNVVQSKEMILSLPDTPFIVARGRKGGSNVAAAICNALLYQCQSVPEA</sequence>